<dbReference type="EMBL" id="JAUBDJ010000003">
    <property type="protein sequence ID" value="MDW0116523.1"/>
    <property type="molecule type" value="Genomic_DNA"/>
</dbReference>
<keyword evidence="2" id="KW-1185">Reference proteome</keyword>
<sequence>MMCGSKCFIVTMEQNGTKEIKQVNARTPIGARKVIRGEYGAKVEILSVKEKKWNQK</sequence>
<protein>
    <submittedName>
        <fullName evidence="1">Uncharacterized protein</fullName>
    </submittedName>
</protein>
<name>A0AAW9ABN6_9BACL</name>
<evidence type="ECO:0000313" key="1">
    <source>
        <dbReference type="EMBL" id="MDW0116523.1"/>
    </source>
</evidence>
<dbReference type="Proteomes" id="UP001271648">
    <property type="component" value="Unassembled WGS sequence"/>
</dbReference>
<reference evidence="1 2" key="1">
    <citation type="submission" date="2023-06" db="EMBL/GenBank/DDBJ databases">
        <title>Sporosarcina sp. nov., isolated from Korean traditional fermented seafood 'Jeotgal'.</title>
        <authorList>
            <person name="Yang A.I."/>
            <person name="Shin N.-R."/>
        </authorList>
    </citation>
    <scope>NUCLEOTIDE SEQUENCE [LARGE SCALE GENOMIC DNA]</scope>
    <source>
        <strain evidence="1 2">KCTC43456</strain>
    </source>
</reference>
<comment type="caution">
    <text evidence="1">The sequence shown here is derived from an EMBL/GenBank/DDBJ whole genome shotgun (WGS) entry which is preliminary data.</text>
</comment>
<dbReference type="RefSeq" id="WP_283733462.1">
    <property type="nucleotide sequence ID" value="NZ_CP125968.1"/>
</dbReference>
<evidence type="ECO:0000313" key="2">
    <source>
        <dbReference type="Proteomes" id="UP001271648"/>
    </source>
</evidence>
<organism evidence="1 2">
    <name type="scientific">Sporosarcina thermotolerans</name>
    <dbReference type="NCBI Taxonomy" id="633404"/>
    <lineage>
        <taxon>Bacteria</taxon>
        <taxon>Bacillati</taxon>
        <taxon>Bacillota</taxon>
        <taxon>Bacilli</taxon>
        <taxon>Bacillales</taxon>
        <taxon>Caryophanaceae</taxon>
        <taxon>Sporosarcina</taxon>
    </lineage>
</organism>
<gene>
    <name evidence="1" type="ORF">QTL97_06225</name>
</gene>
<proteinExistence type="predicted"/>
<accession>A0AAW9ABN6</accession>
<dbReference type="AlphaFoldDB" id="A0AAW9ABN6"/>